<dbReference type="Gene3D" id="3.40.50.1820">
    <property type="entry name" value="alpha/beta hydrolase"/>
    <property type="match status" value="1"/>
</dbReference>
<dbReference type="GO" id="GO:0016787">
    <property type="term" value="F:hydrolase activity"/>
    <property type="evidence" value="ECO:0007669"/>
    <property type="project" value="UniProtKB-KW"/>
</dbReference>
<feature type="domain" description="AB hydrolase-1" evidence="1">
    <location>
        <begin position="51"/>
        <end position="167"/>
    </location>
</feature>
<proteinExistence type="predicted"/>
<dbReference type="PANTHER" id="PTHR43798:SF33">
    <property type="entry name" value="HYDROLASE, PUTATIVE (AFU_ORTHOLOGUE AFUA_2G14860)-RELATED"/>
    <property type="match status" value="1"/>
</dbReference>
<keyword evidence="2" id="KW-0378">Hydrolase</keyword>
<organism evidence="2 3">
    <name type="scientific">Paludibaculum fermentans</name>
    <dbReference type="NCBI Taxonomy" id="1473598"/>
    <lineage>
        <taxon>Bacteria</taxon>
        <taxon>Pseudomonadati</taxon>
        <taxon>Acidobacteriota</taxon>
        <taxon>Terriglobia</taxon>
        <taxon>Bryobacterales</taxon>
        <taxon>Bryobacteraceae</taxon>
        <taxon>Paludibaculum</taxon>
    </lineage>
</organism>
<dbReference type="AlphaFoldDB" id="A0A7S7SMR8"/>
<dbReference type="GO" id="GO:0016020">
    <property type="term" value="C:membrane"/>
    <property type="evidence" value="ECO:0007669"/>
    <property type="project" value="TreeGrafter"/>
</dbReference>
<dbReference type="PANTHER" id="PTHR43798">
    <property type="entry name" value="MONOACYLGLYCEROL LIPASE"/>
    <property type="match status" value="1"/>
</dbReference>
<dbReference type="PRINTS" id="PR00111">
    <property type="entry name" value="ABHYDROLASE"/>
</dbReference>
<gene>
    <name evidence="2" type="ORF">IRI77_17110</name>
</gene>
<accession>A0A7S7SMR8</accession>
<dbReference type="InterPro" id="IPR029058">
    <property type="entry name" value="AB_hydrolase_fold"/>
</dbReference>
<reference evidence="2 3" key="1">
    <citation type="submission" date="2020-10" db="EMBL/GenBank/DDBJ databases">
        <title>Complete genome sequence of Paludibaculum fermentans P105T, a facultatively anaerobic acidobacterium capable of dissimilatory Fe(III) reduction.</title>
        <authorList>
            <person name="Dedysh S.N."/>
            <person name="Beletsky A.V."/>
            <person name="Kulichevskaya I.S."/>
            <person name="Mardanov A.V."/>
            <person name="Ravin N.V."/>
        </authorList>
    </citation>
    <scope>NUCLEOTIDE SEQUENCE [LARGE SCALE GENOMIC DNA]</scope>
    <source>
        <strain evidence="2 3">P105</strain>
    </source>
</reference>
<keyword evidence="3" id="KW-1185">Reference proteome</keyword>
<dbReference type="InterPro" id="IPR050266">
    <property type="entry name" value="AB_hydrolase_sf"/>
</dbReference>
<evidence type="ECO:0000313" key="3">
    <source>
        <dbReference type="Proteomes" id="UP000593892"/>
    </source>
</evidence>
<dbReference type="Proteomes" id="UP000593892">
    <property type="component" value="Chromosome"/>
</dbReference>
<dbReference type="SUPFAM" id="SSF53474">
    <property type="entry name" value="alpha/beta-Hydrolases"/>
    <property type="match status" value="1"/>
</dbReference>
<evidence type="ECO:0000259" key="1">
    <source>
        <dbReference type="Pfam" id="PF00561"/>
    </source>
</evidence>
<dbReference type="EMBL" id="CP063849">
    <property type="protein sequence ID" value="QOY91597.1"/>
    <property type="molecule type" value="Genomic_DNA"/>
</dbReference>
<dbReference type="RefSeq" id="WP_194453251.1">
    <property type="nucleotide sequence ID" value="NZ_CP063849.1"/>
</dbReference>
<dbReference type="KEGG" id="pfer:IRI77_17110"/>
<dbReference type="Pfam" id="PF00561">
    <property type="entry name" value="Abhydrolase_1"/>
    <property type="match status" value="1"/>
</dbReference>
<dbReference type="InterPro" id="IPR000073">
    <property type="entry name" value="AB_hydrolase_1"/>
</dbReference>
<sequence length="328" mass="35440">MIWLAVVVLLLPAAGLLYQAIGVRRDATRFPGPGRIVNGLHIHQTGSGEATVILEAGIAASSVSWRLVQEPLSREFTVASYDRAGLAWSQARSAPRTMPNLVADLNEFLESTRLPGPFILVGHSFGGLILRHFAVAHPEKVRGLVLVDPLEPFEWCPLVPTQAKRLAKGVMLSRRGAFLARIGVVRFALNLLLSGSRAIPKLLAKASSGQGSSVTDRLVGEVSKLPSDLWPIMCAHWCLPRCFLTMAEYLERLPETCARPLDAAPLRSIPVVVISGGKIDPKVQEVHRQTAALSTLGSHVIAPLSGHWVQLDAPELVIAAIRTVTKLS</sequence>
<protein>
    <submittedName>
        <fullName evidence="2">Alpha/beta fold hydrolase</fullName>
    </submittedName>
</protein>
<evidence type="ECO:0000313" key="2">
    <source>
        <dbReference type="EMBL" id="QOY91597.1"/>
    </source>
</evidence>
<name>A0A7S7SMR8_PALFE</name>